<dbReference type="Pfam" id="PF02491">
    <property type="entry name" value="SHS2_FTSA"/>
    <property type="match status" value="1"/>
</dbReference>
<dbReference type="AlphaFoldDB" id="A0A3R7Q3N8"/>
<keyword evidence="1 5" id="KW-1003">Cell membrane</keyword>
<dbReference type="HAMAP" id="MF_02033">
    <property type="entry name" value="FtsA"/>
    <property type="match status" value="1"/>
</dbReference>
<dbReference type="GO" id="GO:0009898">
    <property type="term" value="C:cytoplasmic side of plasma membrane"/>
    <property type="evidence" value="ECO:0007669"/>
    <property type="project" value="UniProtKB-UniRule"/>
</dbReference>
<evidence type="ECO:0000256" key="3">
    <source>
        <dbReference type="ARBA" id="ARBA00023136"/>
    </source>
</evidence>
<dbReference type="PANTHER" id="PTHR32432:SF4">
    <property type="entry name" value="CELL DIVISION PROTEIN FTSA"/>
    <property type="match status" value="1"/>
</dbReference>
<evidence type="ECO:0000313" key="8">
    <source>
        <dbReference type="EMBL" id="RPD37126.1"/>
    </source>
</evidence>
<evidence type="ECO:0000256" key="2">
    <source>
        <dbReference type="ARBA" id="ARBA00022618"/>
    </source>
</evidence>
<dbReference type="InterPro" id="IPR050696">
    <property type="entry name" value="FtsA/MreB"/>
</dbReference>
<evidence type="ECO:0000256" key="1">
    <source>
        <dbReference type="ARBA" id="ARBA00022475"/>
    </source>
</evidence>
<gene>
    <name evidence="5 8" type="primary">ftsA</name>
    <name evidence="8" type="ORF">C0030_004125</name>
</gene>
<reference evidence="8 9" key="1">
    <citation type="submission" date="2018-11" db="EMBL/GenBank/DDBJ databases">
        <title>Genome Analysis of Haplotype D of Candidatus Liberibacter Solanacearum.</title>
        <authorList>
            <person name="Katsir L."/>
            <person name="Ruan Z."/>
            <person name="Santos Garcia D."/>
            <person name="Piasezky A."/>
            <person name="Jiang J."/>
            <person name="Sela N."/>
            <person name="Freilich S."/>
            <person name="Bahar O."/>
        </authorList>
    </citation>
    <scope>NUCLEOTIDE SEQUENCE [LARGE SCALE GENOMIC DNA]</scope>
    <source>
        <strain evidence="9">haplotype D1</strain>
    </source>
</reference>
<comment type="function">
    <text evidence="5 6">Cell division protein that is involved in the assembly of the Z ring. May serve as a membrane anchor for the Z ring.</text>
</comment>
<dbReference type="PANTHER" id="PTHR32432">
    <property type="entry name" value="CELL DIVISION PROTEIN FTSA-RELATED"/>
    <property type="match status" value="1"/>
</dbReference>
<feature type="domain" description="SHS2" evidence="7">
    <location>
        <begin position="24"/>
        <end position="220"/>
    </location>
</feature>
<comment type="subunit">
    <text evidence="5">Self-interacts. Interacts with FtsZ.</text>
</comment>
<evidence type="ECO:0000256" key="6">
    <source>
        <dbReference type="PIRNR" id="PIRNR003101"/>
    </source>
</evidence>
<evidence type="ECO:0000313" key="9">
    <source>
        <dbReference type="Proteomes" id="UP000236895"/>
    </source>
</evidence>
<sequence>MSIFTIPFDSQYTSGLLSHRTYIISVLDIGSTKTVCMIGKLFPKKAPDLLPGTTHQIEIIGIGCQQSQGVKMGSIVDLDAVERVVRQVVDSAEQMAGCIVDSLLVNVSSGHLESSRHYVEMKIGWREVKKSDIHTLIKSSQRYSCGKNRTLLHSMVSDYSLDGKSGIKSPISMFGEKVGVDMHMVAVEKSALRNLEVAINRSHLSVAKMVASPYASGLAVLVDDEFDLGCIVIDMGGGTTKIAVFNEGKLVYTDMIAIGGSHVTNDLARGLSISRENAERLKVMHASVIPSLADEHDILSIPAIVDYDQNNPVQASRAMISRIVWARIEETFELISGRIHKSGFGSLAGKRIVLTGGASQLIGLQEMIRQMVRSNVRIGKPMGIAGLPFSARGAAFSTAIGLMLYPQLVAKEVDYIGEDYSFFRWDKKKIPLLGKWFRKSS</sequence>
<dbReference type="Pfam" id="PF14450">
    <property type="entry name" value="FtsA"/>
    <property type="match status" value="1"/>
</dbReference>
<dbReference type="PIRSF" id="PIRSF003101">
    <property type="entry name" value="FtsA"/>
    <property type="match status" value="1"/>
</dbReference>
<dbReference type="Gene3D" id="3.30.1490.110">
    <property type="match status" value="1"/>
</dbReference>
<dbReference type="GO" id="GO:0032153">
    <property type="term" value="C:cell division site"/>
    <property type="evidence" value="ECO:0007669"/>
    <property type="project" value="UniProtKB-UniRule"/>
</dbReference>
<dbReference type="InterPro" id="IPR020823">
    <property type="entry name" value="Cell_div_FtsA"/>
</dbReference>
<name>A0A3R7Q3N8_9HYPH</name>
<dbReference type="GO" id="GO:0043093">
    <property type="term" value="P:FtsZ-dependent cytokinesis"/>
    <property type="evidence" value="ECO:0007669"/>
    <property type="project" value="UniProtKB-UniRule"/>
</dbReference>
<dbReference type="InterPro" id="IPR003494">
    <property type="entry name" value="SHS2_FtsA"/>
</dbReference>
<keyword evidence="4 5" id="KW-0131">Cell cycle</keyword>
<keyword evidence="3 5" id="KW-0472">Membrane</keyword>
<organism evidence="8 9">
    <name type="scientific">Candidatus Liberibacter solanacearum</name>
    <dbReference type="NCBI Taxonomy" id="556287"/>
    <lineage>
        <taxon>Bacteria</taxon>
        <taxon>Pseudomonadati</taxon>
        <taxon>Pseudomonadota</taxon>
        <taxon>Alphaproteobacteria</taxon>
        <taxon>Hyphomicrobiales</taxon>
        <taxon>Rhizobiaceae</taxon>
        <taxon>Liberibacter</taxon>
    </lineage>
</organism>
<protein>
    <recommendedName>
        <fullName evidence="5 6">Cell division protein FtsA</fullName>
    </recommendedName>
</protein>
<dbReference type="Proteomes" id="UP000236895">
    <property type="component" value="Unassembled WGS sequence"/>
</dbReference>
<dbReference type="SUPFAM" id="SSF53067">
    <property type="entry name" value="Actin-like ATPase domain"/>
    <property type="match status" value="2"/>
</dbReference>
<proteinExistence type="inferred from homology"/>
<accession>A0A3R7Q3N8</accession>
<dbReference type="NCBIfam" id="TIGR01174">
    <property type="entry name" value="ftsA"/>
    <property type="match status" value="1"/>
</dbReference>
<dbReference type="InterPro" id="IPR043129">
    <property type="entry name" value="ATPase_NBD"/>
</dbReference>
<keyword evidence="2 5" id="KW-0132">Cell division</keyword>
<dbReference type="RefSeq" id="WP_103847628.1">
    <property type="nucleotide sequence ID" value="NZ_PKRU02000024.1"/>
</dbReference>
<comment type="subcellular location">
    <subcellularLocation>
        <location evidence="5">Cell membrane</location>
        <topology evidence="5">Peripheral membrane protein</topology>
        <orientation evidence="5">Cytoplasmic side</orientation>
    </subcellularLocation>
    <text evidence="5">Localizes to the Z ring in an FtsZ-dependent manner. Targeted to the membrane through a conserved C-terminal amphipathic helix.</text>
</comment>
<dbReference type="CDD" id="cd24048">
    <property type="entry name" value="ASKHA_NBD_FtsA"/>
    <property type="match status" value="1"/>
</dbReference>
<comment type="similarity">
    <text evidence="5 6">Belongs to the FtsA/MreB family.</text>
</comment>
<evidence type="ECO:0000256" key="4">
    <source>
        <dbReference type="ARBA" id="ARBA00023306"/>
    </source>
</evidence>
<dbReference type="EMBL" id="PKRU02000024">
    <property type="protein sequence ID" value="RPD37126.1"/>
    <property type="molecule type" value="Genomic_DNA"/>
</dbReference>
<evidence type="ECO:0000259" key="7">
    <source>
        <dbReference type="SMART" id="SM00842"/>
    </source>
</evidence>
<dbReference type="Gene3D" id="3.30.420.40">
    <property type="match status" value="1"/>
</dbReference>
<evidence type="ECO:0000256" key="5">
    <source>
        <dbReference type="HAMAP-Rule" id="MF_02033"/>
    </source>
</evidence>
<comment type="caution">
    <text evidence="8">The sequence shown here is derived from an EMBL/GenBank/DDBJ whole genome shotgun (WGS) entry which is preliminary data.</text>
</comment>
<dbReference type="SMART" id="SM00842">
    <property type="entry name" value="FtsA"/>
    <property type="match status" value="1"/>
</dbReference>